<keyword evidence="3" id="KW-1185">Reference proteome</keyword>
<dbReference type="InterPro" id="IPR052186">
    <property type="entry name" value="Hydantoin_racemase-like"/>
</dbReference>
<dbReference type="EMBL" id="WIXI01000022">
    <property type="protein sequence ID" value="MQY45119.1"/>
    <property type="molecule type" value="Genomic_DNA"/>
</dbReference>
<name>A0A6A8A313_9HYPH</name>
<gene>
    <name evidence="2" type="ORF">GAO09_03420</name>
</gene>
<comment type="caution">
    <text evidence="2">The sequence shown here is derived from an EMBL/GenBank/DDBJ whole genome shotgun (WGS) entry which is preliminary data.</text>
</comment>
<dbReference type="InterPro" id="IPR015942">
    <property type="entry name" value="Asp/Glu/hydantoin_racemase"/>
</dbReference>
<protein>
    <submittedName>
        <fullName evidence="2">Hydrogenase expression protein HupH</fullName>
    </submittedName>
</protein>
<accession>A0A6A8A313</accession>
<sequence>MAKVLVIVPFPMDDDNLSKRRAPLNAVRLGDGIDFDFKPVRIAPANYVSQQDSVLADIGILQAGLQAQADGYDAVCIDTMSDSGMSALRSVLDIPVIGPGRHAMLTALMLGEKFSILAMWDRWRHLYTKTLAELGLSHKCASLRSAGLQSNNQSLLAGKEEEFFPALYEAAMKCVQVDGADVIILGSTTMHEAHAYLAERLPVPIINPGPLTYRLADAAIKLKLSHGRSSYPAPSHIATEKLAAMGDIAARLAGVSR</sequence>
<dbReference type="InterPro" id="IPR001920">
    <property type="entry name" value="Asp/Glu_race"/>
</dbReference>
<proteinExistence type="inferred from homology"/>
<dbReference type="Pfam" id="PF01177">
    <property type="entry name" value="Asp_Glu_race"/>
    <property type="match status" value="1"/>
</dbReference>
<dbReference type="Gene3D" id="3.40.50.12500">
    <property type="match status" value="1"/>
</dbReference>
<reference evidence="2 3" key="1">
    <citation type="submission" date="2019-11" db="EMBL/GenBank/DDBJ databases">
        <title>Genome analysis of Rhizobacterium cereale a novel genus and species isolated from maize roots in North Spain.</title>
        <authorList>
            <person name="Menendez E."/>
            <person name="Flores-Felix J.D."/>
            <person name="Ramirez-Bahena M.-H."/>
            <person name="Igual J.M."/>
            <person name="Garcia-Fraile P."/>
            <person name="Peix A."/>
            <person name="Velazquez E."/>
        </authorList>
    </citation>
    <scope>NUCLEOTIDE SEQUENCE [LARGE SCALE GENOMIC DNA]</scope>
    <source>
        <strain evidence="2 3">RZME27</strain>
    </source>
</reference>
<dbReference type="AlphaFoldDB" id="A0A6A8A313"/>
<comment type="similarity">
    <text evidence="1">Belongs to the HyuE racemase family.</text>
</comment>
<dbReference type="GO" id="GO:0047661">
    <property type="term" value="F:amino-acid racemase activity"/>
    <property type="evidence" value="ECO:0007669"/>
    <property type="project" value="InterPro"/>
</dbReference>
<dbReference type="PANTHER" id="PTHR28047">
    <property type="entry name" value="PROTEIN DCG1"/>
    <property type="match status" value="1"/>
</dbReference>
<dbReference type="PANTHER" id="PTHR28047:SF5">
    <property type="entry name" value="PROTEIN DCG1"/>
    <property type="match status" value="1"/>
</dbReference>
<dbReference type="RefSeq" id="WP_153352616.1">
    <property type="nucleotide sequence ID" value="NZ_JAYKOO010000002.1"/>
</dbReference>
<dbReference type="SUPFAM" id="SSF53681">
    <property type="entry name" value="Aspartate/glutamate racemase"/>
    <property type="match status" value="1"/>
</dbReference>
<evidence type="ECO:0000256" key="1">
    <source>
        <dbReference type="ARBA" id="ARBA00038414"/>
    </source>
</evidence>
<dbReference type="InterPro" id="IPR053714">
    <property type="entry name" value="Iso_Racemase_Enz_sf"/>
</dbReference>
<evidence type="ECO:0000313" key="3">
    <source>
        <dbReference type="Proteomes" id="UP000435138"/>
    </source>
</evidence>
<dbReference type="Proteomes" id="UP000435138">
    <property type="component" value="Unassembled WGS sequence"/>
</dbReference>
<evidence type="ECO:0000313" key="2">
    <source>
        <dbReference type="EMBL" id="MQY45119.1"/>
    </source>
</evidence>
<organism evidence="2 3">
    <name type="scientific">Endobacterium cereale</name>
    <dbReference type="NCBI Taxonomy" id="2663029"/>
    <lineage>
        <taxon>Bacteria</taxon>
        <taxon>Pseudomonadati</taxon>
        <taxon>Pseudomonadota</taxon>
        <taxon>Alphaproteobacteria</taxon>
        <taxon>Hyphomicrobiales</taxon>
        <taxon>Rhizobiaceae</taxon>
        <taxon>Endobacterium</taxon>
    </lineage>
</organism>